<dbReference type="OrthoDB" id="191139at2759"/>
<dbReference type="PANTHER" id="PTHR31794">
    <property type="entry name" value="AUXIN EFFLUX TRANSPORTER FAMILY PROTEIN (EUROFUNG)"/>
    <property type="match status" value="1"/>
</dbReference>
<reference evidence="7 8" key="1">
    <citation type="journal article" date="2020" name="ISME J.">
        <title>Uncovering the hidden diversity of litter-decomposition mechanisms in mushroom-forming fungi.</title>
        <authorList>
            <person name="Floudas D."/>
            <person name="Bentzer J."/>
            <person name="Ahren D."/>
            <person name="Johansson T."/>
            <person name="Persson P."/>
            <person name="Tunlid A."/>
        </authorList>
    </citation>
    <scope>NUCLEOTIDE SEQUENCE [LARGE SCALE GENOMIC DNA]</scope>
    <source>
        <strain evidence="7 8">CBS 291.85</strain>
    </source>
</reference>
<dbReference type="Proteomes" id="UP000559256">
    <property type="component" value="Unassembled WGS sequence"/>
</dbReference>
<dbReference type="PANTHER" id="PTHR31794:SF4">
    <property type="entry name" value="AUXIN EFFLUX TRANSPORTER FAMILY PROTEIN (EUROFUNG)"/>
    <property type="match status" value="1"/>
</dbReference>
<keyword evidence="2 6" id="KW-0812">Transmembrane</keyword>
<evidence type="ECO:0000313" key="8">
    <source>
        <dbReference type="Proteomes" id="UP000559256"/>
    </source>
</evidence>
<feature type="transmembrane region" description="Helical" evidence="6">
    <location>
        <begin position="288"/>
        <end position="310"/>
    </location>
</feature>
<evidence type="ECO:0008006" key="9">
    <source>
        <dbReference type="Google" id="ProtNLM"/>
    </source>
</evidence>
<dbReference type="GO" id="GO:0005783">
    <property type="term" value="C:endoplasmic reticulum"/>
    <property type="evidence" value="ECO:0007669"/>
    <property type="project" value="TreeGrafter"/>
</dbReference>
<feature type="transmembrane region" description="Helical" evidence="6">
    <location>
        <begin position="12"/>
        <end position="31"/>
    </location>
</feature>
<accession>A0A8H5D558</accession>
<feature type="region of interest" description="Disordered" evidence="5">
    <location>
        <begin position="199"/>
        <end position="278"/>
    </location>
</feature>
<dbReference type="EMBL" id="JAACJM010000062">
    <property type="protein sequence ID" value="KAF5353700.1"/>
    <property type="molecule type" value="Genomic_DNA"/>
</dbReference>
<feature type="transmembrane region" description="Helical" evidence="6">
    <location>
        <begin position="330"/>
        <end position="353"/>
    </location>
</feature>
<evidence type="ECO:0000256" key="6">
    <source>
        <dbReference type="SAM" id="Phobius"/>
    </source>
</evidence>
<feature type="transmembrane region" description="Helical" evidence="6">
    <location>
        <begin position="444"/>
        <end position="467"/>
    </location>
</feature>
<dbReference type="GO" id="GO:0016020">
    <property type="term" value="C:membrane"/>
    <property type="evidence" value="ECO:0007669"/>
    <property type="project" value="UniProtKB-SubCell"/>
</dbReference>
<evidence type="ECO:0000256" key="3">
    <source>
        <dbReference type="ARBA" id="ARBA00022989"/>
    </source>
</evidence>
<comment type="subcellular location">
    <subcellularLocation>
        <location evidence="1">Membrane</location>
        <topology evidence="1">Multi-pass membrane protein</topology>
    </subcellularLocation>
</comment>
<evidence type="ECO:0000256" key="2">
    <source>
        <dbReference type="ARBA" id="ARBA00022692"/>
    </source>
</evidence>
<evidence type="ECO:0000313" key="7">
    <source>
        <dbReference type="EMBL" id="KAF5353700.1"/>
    </source>
</evidence>
<name>A0A8H5D558_9AGAR</name>
<sequence>MPSSLVTSFLGALQASLVVLLTILIGCLCHYYKLLSPSSSNDLSKLCAHVFMPALLVTNIGKELEISTFLRYLPIILWGLIYPIVSIGMAVGLRNLSARFTSKSNETTDTQRHRFKPNWLRRVTFGVNTTFIMPQWMVPAMALNNSTSLPLVLIQSLQSTGVLDHLMGKDETRSEVLGRAKSYLLVNAMVTNTLAFTLGPSLMGQGKKEKGKGSRASGDGDDSGTRNELENDNGNVINEDEMERGPVSERDEDTAAAPDERAPLFRSSSSSPSRPFSRKTSYSHIPSMLSSLLHSPVFLSSLLGIVLGLIPPLHTAFFSPSYPLGNSYFSGWLTTSLSNVGDLFASLQLVVVGSKLAMGISRMRRGEESGSVPLPAALCVFGVRFVLWPVISISIIYTLAKHTSLLSDDPVLWFCLMIIPTGPPAAKLSTIADIGESGDMEKLAIAKVLTASYVVSPIIVFAVVASLNATERLMGSG</sequence>
<comment type="caution">
    <text evidence="7">The sequence shown here is derived from an EMBL/GenBank/DDBJ whole genome shotgun (WGS) entry which is preliminary data.</text>
</comment>
<organism evidence="7 8">
    <name type="scientific">Tetrapyrgos nigripes</name>
    <dbReference type="NCBI Taxonomy" id="182062"/>
    <lineage>
        <taxon>Eukaryota</taxon>
        <taxon>Fungi</taxon>
        <taxon>Dikarya</taxon>
        <taxon>Basidiomycota</taxon>
        <taxon>Agaricomycotina</taxon>
        <taxon>Agaricomycetes</taxon>
        <taxon>Agaricomycetidae</taxon>
        <taxon>Agaricales</taxon>
        <taxon>Marasmiineae</taxon>
        <taxon>Marasmiaceae</taxon>
        <taxon>Tetrapyrgos</taxon>
    </lineage>
</organism>
<keyword evidence="8" id="KW-1185">Reference proteome</keyword>
<gene>
    <name evidence="7" type="ORF">D9758_008674</name>
</gene>
<dbReference type="Pfam" id="PF03547">
    <property type="entry name" value="Mem_trans"/>
    <property type="match status" value="1"/>
</dbReference>
<keyword evidence="3 6" id="KW-1133">Transmembrane helix</keyword>
<evidence type="ECO:0000256" key="4">
    <source>
        <dbReference type="ARBA" id="ARBA00023136"/>
    </source>
</evidence>
<feature type="compositionally biased region" description="Low complexity" evidence="5">
    <location>
        <begin position="265"/>
        <end position="275"/>
    </location>
</feature>
<evidence type="ECO:0000256" key="1">
    <source>
        <dbReference type="ARBA" id="ARBA00004141"/>
    </source>
</evidence>
<feature type="transmembrane region" description="Helical" evidence="6">
    <location>
        <begin position="411"/>
        <end position="432"/>
    </location>
</feature>
<dbReference type="GO" id="GO:0055085">
    <property type="term" value="P:transmembrane transport"/>
    <property type="evidence" value="ECO:0007669"/>
    <property type="project" value="InterPro"/>
</dbReference>
<protein>
    <recommendedName>
        <fullName evidence="9">PIN-like protein</fullName>
    </recommendedName>
</protein>
<keyword evidence="4 6" id="KW-0472">Membrane</keyword>
<dbReference type="AlphaFoldDB" id="A0A8H5D558"/>
<proteinExistence type="predicted"/>
<feature type="transmembrane region" description="Helical" evidence="6">
    <location>
        <begin position="72"/>
        <end position="93"/>
    </location>
</feature>
<evidence type="ECO:0000256" key="5">
    <source>
        <dbReference type="SAM" id="MobiDB-lite"/>
    </source>
</evidence>
<dbReference type="InterPro" id="IPR004776">
    <property type="entry name" value="Mem_transp_PIN-like"/>
</dbReference>
<feature type="transmembrane region" description="Helical" evidence="6">
    <location>
        <begin position="374"/>
        <end position="399"/>
    </location>
</feature>